<dbReference type="Pfam" id="PF07859">
    <property type="entry name" value="Abhydrolase_3"/>
    <property type="match status" value="1"/>
</dbReference>
<dbReference type="InterPro" id="IPR029058">
    <property type="entry name" value="AB_hydrolase_fold"/>
</dbReference>
<dbReference type="Proteomes" id="UP001443914">
    <property type="component" value="Unassembled WGS sequence"/>
</dbReference>
<feature type="signal peptide" evidence="3">
    <location>
        <begin position="1"/>
        <end position="32"/>
    </location>
</feature>
<keyword evidence="6" id="KW-1185">Reference proteome</keyword>
<evidence type="ECO:0000313" key="5">
    <source>
        <dbReference type="EMBL" id="KAK9672702.1"/>
    </source>
</evidence>
<name>A0AAW1H9M2_SAPOF</name>
<keyword evidence="2" id="KW-0378">Hydrolase</keyword>
<feature type="chain" id="PRO_5043732629" description="Alpha/beta hydrolase fold-3 domain-containing protein" evidence="3">
    <location>
        <begin position="33"/>
        <end position="356"/>
    </location>
</feature>
<feature type="domain" description="Alpha/beta hydrolase fold-3" evidence="4">
    <location>
        <begin position="110"/>
        <end position="334"/>
    </location>
</feature>
<dbReference type="InterPro" id="IPR002168">
    <property type="entry name" value="Lipase_GDXG_HIS_AS"/>
</dbReference>
<keyword evidence="3" id="KW-0732">Signal</keyword>
<dbReference type="AlphaFoldDB" id="A0AAW1H9M2"/>
<organism evidence="5 6">
    <name type="scientific">Saponaria officinalis</name>
    <name type="common">Common soapwort</name>
    <name type="synonym">Lychnis saponaria</name>
    <dbReference type="NCBI Taxonomy" id="3572"/>
    <lineage>
        <taxon>Eukaryota</taxon>
        <taxon>Viridiplantae</taxon>
        <taxon>Streptophyta</taxon>
        <taxon>Embryophyta</taxon>
        <taxon>Tracheophyta</taxon>
        <taxon>Spermatophyta</taxon>
        <taxon>Magnoliopsida</taxon>
        <taxon>eudicotyledons</taxon>
        <taxon>Gunneridae</taxon>
        <taxon>Pentapetalae</taxon>
        <taxon>Caryophyllales</taxon>
        <taxon>Caryophyllaceae</taxon>
        <taxon>Caryophylleae</taxon>
        <taxon>Saponaria</taxon>
    </lineage>
</organism>
<evidence type="ECO:0000259" key="4">
    <source>
        <dbReference type="Pfam" id="PF07859"/>
    </source>
</evidence>
<dbReference type="InterPro" id="IPR050466">
    <property type="entry name" value="Carboxylest/Gibb_receptor"/>
</dbReference>
<proteinExistence type="inferred from homology"/>
<protein>
    <recommendedName>
        <fullName evidence="4">Alpha/beta hydrolase fold-3 domain-containing protein</fullName>
    </recommendedName>
</protein>
<dbReference type="InterPro" id="IPR013094">
    <property type="entry name" value="AB_hydrolase_3"/>
</dbReference>
<evidence type="ECO:0000313" key="6">
    <source>
        <dbReference type="Proteomes" id="UP001443914"/>
    </source>
</evidence>
<dbReference type="SUPFAM" id="SSF53474">
    <property type="entry name" value="alpha/beta-Hydrolases"/>
    <property type="match status" value="1"/>
</dbReference>
<reference evidence="5" key="1">
    <citation type="submission" date="2024-03" db="EMBL/GenBank/DDBJ databases">
        <title>WGS assembly of Saponaria officinalis var. Norfolk2.</title>
        <authorList>
            <person name="Jenkins J."/>
            <person name="Shu S."/>
            <person name="Grimwood J."/>
            <person name="Barry K."/>
            <person name="Goodstein D."/>
            <person name="Schmutz J."/>
            <person name="Leebens-Mack J."/>
            <person name="Osbourn A."/>
        </authorList>
    </citation>
    <scope>NUCLEOTIDE SEQUENCE [LARGE SCALE GENOMIC DNA]</scope>
    <source>
        <strain evidence="5">JIC</strain>
    </source>
</reference>
<comment type="caution">
    <text evidence="5">The sequence shown here is derived from an EMBL/GenBank/DDBJ whole genome shotgun (WGS) entry which is preliminary data.</text>
</comment>
<evidence type="ECO:0000256" key="1">
    <source>
        <dbReference type="ARBA" id="ARBA00010515"/>
    </source>
</evidence>
<dbReference type="PANTHER" id="PTHR23024">
    <property type="entry name" value="ARYLACETAMIDE DEACETYLASE"/>
    <property type="match status" value="1"/>
</dbReference>
<dbReference type="PROSITE" id="PS01173">
    <property type="entry name" value="LIPASE_GDXG_HIS"/>
    <property type="match status" value="1"/>
</dbReference>
<dbReference type="Gene3D" id="3.40.50.1820">
    <property type="entry name" value="alpha/beta hydrolase"/>
    <property type="match status" value="1"/>
</dbReference>
<dbReference type="GO" id="GO:0016787">
    <property type="term" value="F:hydrolase activity"/>
    <property type="evidence" value="ECO:0007669"/>
    <property type="project" value="UniProtKB-KW"/>
</dbReference>
<comment type="similarity">
    <text evidence="1">Belongs to the 'GDXG' lipolytic enzyme family.</text>
</comment>
<evidence type="ECO:0000256" key="3">
    <source>
        <dbReference type="SAM" id="SignalP"/>
    </source>
</evidence>
<dbReference type="EMBL" id="JBDFQZ010000012">
    <property type="protein sequence ID" value="KAK9672702.1"/>
    <property type="molecule type" value="Genomic_DNA"/>
</dbReference>
<evidence type="ECO:0000256" key="2">
    <source>
        <dbReference type="ARBA" id="ARBA00022801"/>
    </source>
</evidence>
<gene>
    <name evidence="5" type="ORF">RND81_12G118300</name>
</gene>
<accession>A0AAW1H9M2</accession>
<sequence>MQKHKTMSQTTKLHYLALTFIILSSTTHQSLNQNHISSTINPYNFLHIIPNSNGMITRITQFFPTVPPNTSHDLSYSKDTIINPLKNTWVRTYLPLNYLDLTRFMKIPIIVYVHGGGFIELSAATPNFDRFCAHAAMYLGVIVVSVEYRLSPENRLPAAYDDVLEALYWLRDGNDEWVGSYGDVSKCVIMGESAGGNIAYMVGLKASRFIKRDAFSPLVIKGLVLIQPFFGGVRRSGSELRLDNSGGIPLVVADLMWNLSLPIGVNRDYFYCNPFSGDGLGQVRGIRELGWRVAVVGCDGDSLFDRQVELVEWLRKLGVNVIGDFSKGKYHGVFVNDYAISELFFEFVKSVFSDVL</sequence>
<dbReference type="PANTHER" id="PTHR23024:SF546">
    <property type="entry name" value="CARBOXYLESTERASE 120-RELATED"/>
    <property type="match status" value="1"/>
</dbReference>